<dbReference type="AlphaFoldDB" id="A0A4U8Z352"/>
<evidence type="ECO:0000313" key="2">
    <source>
        <dbReference type="Proteomes" id="UP000294360"/>
    </source>
</evidence>
<accession>A0A4U8Z352</accession>
<dbReference type="KEGG" id="mtun:MTUNDRAET4_2985"/>
<organism evidence="1 2">
    <name type="scientific">Methylocella tundrae</name>
    <dbReference type="NCBI Taxonomy" id="227605"/>
    <lineage>
        <taxon>Bacteria</taxon>
        <taxon>Pseudomonadati</taxon>
        <taxon>Pseudomonadota</taxon>
        <taxon>Alphaproteobacteria</taxon>
        <taxon>Hyphomicrobiales</taxon>
        <taxon>Beijerinckiaceae</taxon>
        <taxon>Methylocella</taxon>
    </lineage>
</organism>
<reference evidence="1 2" key="1">
    <citation type="submission" date="2019-03" db="EMBL/GenBank/DDBJ databases">
        <authorList>
            <person name="Kox A.R. M."/>
        </authorList>
    </citation>
    <scope>NUCLEOTIDE SEQUENCE [LARGE SCALE GENOMIC DNA]</scope>
    <source>
        <strain evidence="1">MTUNDRAET4 annotated genome</strain>
    </source>
</reference>
<name>A0A4U8Z352_METTU</name>
<evidence type="ECO:0000313" key="1">
    <source>
        <dbReference type="EMBL" id="VFU09872.1"/>
    </source>
</evidence>
<protein>
    <submittedName>
        <fullName evidence="1">Uncharacterized protein</fullName>
    </submittedName>
</protein>
<dbReference type="EMBL" id="LR536450">
    <property type="protein sequence ID" value="VFU09872.1"/>
    <property type="molecule type" value="Genomic_DNA"/>
</dbReference>
<sequence>MPCAASRLPRLKSCGSRNIMISGARRVTIAAPALISKTATQKFVKNGEARLRPNHCSCRA</sequence>
<gene>
    <name evidence="1" type="ORF">MTUNDRAET4_2985</name>
</gene>
<proteinExistence type="predicted"/>
<dbReference type="Proteomes" id="UP000294360">
    <property type="component" value="Chromosome"/>
</dbReference>